<dbReference type="Proteomes" id="UP000291591">
    <property type="component" value="Unassembled WGS sequence"/>
</dbReference>
<keyword evidence="2" id="KW-1133">Transmembrane helix</keyword>
<feature type="transmembrane region" description="Helical" evidence="2">
    <location>
        <begin position="76"/>
        <end position="93"/>
    </location>
</feature>
<gene>
    <name evidence="3" type="ORF">EV383_1802</name>
</gene>
<dbReference type="Pfam" id="PF10002">
    <property type="entry name" value="DUF2243"/>
    <property type="match status" value="1"/>
</dbReference>
<reference evidence="3 4" key="1">
    <citation type="submission" date="2019-02" db="EMBL/GenBank/DDBJ databases">
        <title>Sequencing the genomes of 1000 actinobacteria strains.</title>
        <authorList>
            <person name="Klenk H.-P."/>
        </authorList>
    </citation>
    <scope>NUCLEOTIDE SEQUENCE [LARGE SCALE GENOMIC DNA]</scope>
    <source>
        <strain evidence="3 4">DSM 45779</strain>
    </source>
</reference>
<feature type="transmembrane region" description="Helical" evidence="2">
    <location>
        <begin position="105"/>
        <end position="125"/>
    </location>
</feature>
<dbReference type="RefSeq" id="WP_130289485.1">
    <property type="nucleotide sequence ID" value="NZ_SHKL01000001.1"/>
</dbReference>
<keyword evidence="4" id="KW-1185">Reference proteome</keyword>
<comment type="caution">
    <text evidence="3">The sequence shown here is derived from an EMBL/GenBank/DDBJ whole genome shotgun (WGS) entry which is preliminary data.</text>
</comment>
<dbReference type="OrthoDB" id="5190099at2"/>
<sequence length="174" mass="18845">MSRPTGRPADPPPVPSDAARPVGSGKRVLRINLLCGFLLGMGVVAFVDEAVFHQILHWHHFYDRGTSAAGLVSDGVFHAFSWFATVASLLVLARLRAEGSLRPRWVTGGLLVGAGLFQLYDGLVHHKLLGLHEIRYGVDLTPYDLVWNGVAVVLLVAGLVLVARSRAVADRPPR</sequence>
<keyword evidence="2" id="KW-0812">Transmembrane</keyword>
<dbReference type="AlphaFoldDB" id="A0A4Q7UT21"/>
<accession>A0A4Q7UT21</accession>
<proteinExistence type="predicted"/>
<organism evidence="3 4">
    <name type="scientific">Pseudonocardia sediminis</name>
    <dbReference type="NCBI Taxonomy" id="1397368"/>
    <lineage>
        <taxon>Bacteria</taxon>
        <taxon>Bacillati</taxon>
        <taxon>Actinomycetota</taxon>
        <taxon>Actinomycetes</taxon>
        <taxon>Pseudonocardiales</taxon>
        <taxon>Pseudonocardiaceae</taxon>
        <taxon>Pseudonocardia</taxon>
    </lineage>
</organism>
<protein>
    <submittedName>
        <fullName evidence="3">Putative membrane protein</fullName>
    </submittedName>
</protein>
<name>A0A4Q7UT21_PSEST</name>
<evidence type="ECO:0000256" key="2">
    <source>
        <dbReference type="SAM" id="Phobius"/>
    </source>
</evidence>
<feature type="region of interest" description="Disordered" evidence="1">
    <location>
        <begin position="1"/>
        <end position="22"/>
    </location>
</feature>
<keyword evidence="2" id="KW-0472">Membrane</keyword>
<dbReference type="EMBL" id="SHKL01000001">
    <property type="protein sequence ID" value="RZT84942.1"/>
    <property type="molecule type" value="Genomic_DNA"/>
</dbReference>
<dbReference type="InterPro" id="IPR018719">
    <property type="entry name" value="DUF2243_membrane"/>
</dbReference>
<evidence type="ECO:0000313" key="3">
    <source>
        <dbReference type="EMBL" id="RZT84942.1"/>
    </source>
</evidence>
<evidence type="ECO:0000313" key="4">
    <source>
        <dbReference type="Proteomes" id="UP000291591"/>
    </source>
</evidence>
<feature type="transmembrane region" description="Helical" evidence="2">
    <location>
        <begin position="145"/>
        <end position="164"/>
    </location>
</feature>
<evidence type="ECO:0000256" key="1">
    <source>
        <dbReference type="SAM" id="MobiDB-lite"/>
    </source>
</evidence>
<feature type="transmembrane region" description="Helical" evidence="2">
    <location>
        <begin position="33"/>
        <end position="56"/>
    </location>
</feature>